<dbReference type="PRINTS" id="PR00455">
    <property type="entry name" value="HTHTETR"/>
</dbReference>
<evidence type="ECO:0000256" key="4">
    <source>
        <dbReference type="PROSITE-ProRule" id="PRU00335"/>
    </source>
</evidence>
<evidence type="ECO:0000313" key="6">
    <source>
        <dbReference type="EMBL" id="MEI7064431.1"/>
    </source>
</evidence>
<feature type="domain" description="HTH tetR-type" evidence="5">
    <location>
        <begin position="22"/>
        <end position="82"/>
    </location>
</feature>
<name>A0ABU8JN33_DICCH</name>
<feature type="DNA-binding region" description="H-T-H motif" evidence="4">
    <location>
        <begin position="45"/>
        <end position="64"/>
    </location>
</feature>
<keyword evidence="7" id="KW-1185">Reference proteome</keyword>
<evidence type="ECO:0000256" key="2">
    <source>
        <dbReference type="ARBA" id="ARBA00023125"/>
    </source>
</evidence>
<dbReference type="InterPro" id="IPR001647">
    <property type="entry name" value="HTH_TetR"/>
</dbReference>
<dbReference type="InterPro" id="IPR009057">
    <property type="entry name" value="Homeodomain-like_sf"/>
</dbReference>
<evidence type="ECO:0000256" key="3">
    <source>
        <dbReference type="ARBA" id="ARBA00023163"/>
    </source>
</evidence>
<dbReference type="SUPFAM" id="SSF46689">
    <property type="entry name" value="Homeodomain-like"/>
    <property type="match status" value="1"/>
</dbReference>
<dbReference type="Pfam" id="PF00440">
    <property type="entry name" value="TetR_N"/>
    <property type="match status" value="1"/>
</dbReference>
<proteinExistence type="predicted"/>
<dbReference type="Proteomes" id="UP001359469">
    <property type="component" value="Unassembled WGS sequence"/>
</dbReference>
<reference evidence="6 7" key="1">
    <citation type="submission" date="2024-03" db="EMBL/GenBank/DDBJ databases">
        <title>Analysis of soft rot Pectobacteriaceae population diversity in US potato growing regions between 2016 and 2022.</title>
        <authorList>
            <person name="Ma X."/>
            <person name="Zhang X."/>
            <person name="Stodghill P."/>
            <person name="Rioux R."/>
            <person name="Babler B."/>
            <person name="Shrestha S."/>
            <person name="Babler B."/>
            <person name="Rivedal H."/>
            <person name="Frost K."/>
            <person name="Hao J."/>
            <person name="Secor G."/>
            <person name="Swingle B."/>
        </authorList>
    </citation>
    <scope>NUCLEOTIDE SEQUENCE [LARGE SCALE GENOMIC DNA]</scope>
    <source>
        <strain evidence="6 7">SR64</strain>
    </source>
</reference>
<evidence type="ECO:0000259" key="5">
    <source>
        <dbReference type="PROSITE" id="PS50977"/>
    </source>
</evidence>
<evidence type="ECO:0000313" key="7">
    <source>
        <dbReference type="Proteomes" id="UP001359469"/>
    </source>
</evidence>
<sequence>MVTVKKRPSLKPRKIPQQSRAEQTVATILEAAARILETQGLQGLNTNLVALRAGVSIGSLYQYFPGKDALIVALIQRERGLFLAEGESALGEPTGRQALTHLIAVAVRQQLRRPILARLLDFEEDRPPIAKELRQSTAAFRELIRQILTRGDLPPQPAIARLGLENAHLSVRSGNDAQLTELEEKNAAEGTAQVLIAGDS</sequence>
<dbReference type="RefSeq" id="WP_081642113.1">
    <property type="nucleotide sequence ID" value="NZ_CP161827.1"/>
</dbReference>
<dbReference type="PROSITE" id="PS50977">
    <property type="entry name" value="HTH_TETR_2"/>
    <property type="match status" value="1"/>
</dbReference>
<keyword evidence="2 4" id="KW-0238">DNA-binding</keyword>
<accession>A0ABU8JN33</accession>
<gene>
    <name evidence="6" type="ORF">WCU84_12265</name>
</gene>
<dbReference type="EMBL" id="JBBBOO010000008">
    <property type="protein sequence ID" value="MEI7064431.1"/>
    <property type="molecule type" value="Genomic_DNA"/>
</dbReference>
<keyword evidence="1" id="KW-0805">Transcription regulation</keyword>
<dbReference type="PANTHER" id="PTHR30055">
    <property type="entry name" value="HTH-TYPE TRANSCRIPTIONAL REGULATOR RUTR"/>
    <property type="match status" value="1"/>
</dbReference>
<comment type="caution">
    <text evidence="6">The sequence shown here is derived from an EMBL/GenBank/DDBJ whole genome shotgun (WGS) entry which is preliminary data.</text>
</comment>
<dbReference type="PANTHER" id="PTHR30055:SF234">
    <property type="entry name" value="HTH-TYPE TRANSCRIPTIONAL REGULATOR BETI"/>
    <property type="match status" value="1"/>
</dbReference>
<dbReference type="Gene3D" id="1.10.357.10">
    <property type="entry name" value="Tetracycline Repressor, domain 2"/>
    <property type="match status" value="1"/>
</dbReference>
<organism evidence="6 7">
    <name type="scientific">Dickeya chrysanthemi</name>
    <name type="common">Pectobacterium chrysanthemi</name>
    <name type="synonym">Erwinia chrysanthemi</name>
    <dbReference type="NCBI Taxonomy" id="556"/>
    <lineage>
        <taxon>Bacteria</taxon>
        <taxon>Pseudomonadati</taxon>
        <taxon>Pseudomonadota</taxon>
        <taxon>Gammaproteobacteria</taxon>
        <taxon>Enterobacterales</taxon>
        <taxon>Pectobacteriaceae</taxon>
        <taxon>Dickeya</taxon>
    </lineage>
</organism>
<keyword evidence="3" id="KW-0804">Transcription</keyword>
<dbReference type="InterPro" id="IPR050109">
    <property type="entry name" value="HTH-type_TetR-like_transc_reg"/>
</dbReference>
<evidence type="ECO:0000256" key="1">
    <source>
        <dbReference type="ARBA" id="ARBA00023015"/>
    </source>
</evidence>
<protein>
    <submittedName>
        <fullName evidence="6">TetR/AcrR family transcriptional regulator</fullName>
    </submittedName>
</protein>